<dbReference type="Proteomes" id="UP000715965">
    <property type="component" value="Unassembled WGS sequence"/>
</dbReference>
<protein>
    <recommendedName>
        <fullName evidence="2">Peptidase C39 domain-containing protein</fullName>
    </recommendedName>
</protein>
<proteinExistence type="predicted"/>
<accession>A0ABR9SGF1</accession>
<name>A0ABR9SGF1_9BURK</name>
<keyword evidence="1" id="KW-0472">Membrane</keyword>
<dbReference type="InterPro" id="IPR005074">
    <property type="entry name" value="Peptidase_C39"/>
</dbReference>
<dbReference type="EMBL" id="JADDOJ010000050">
    <property type="protein sequence ID" value="MBE7941430.1"/>
    <property type="molecule type" value="Genomic_DNA"/>
</dbReference>
<feature type="transmembrane region" description="Helical" evidence="1">
    <location>
        <begin position="173"/>
        <end position="195"/>
    </location>
</feature>
<keyword evidence="1" id="KW-1133">Transmembrane helix</keyword>
<feature type="domain" description="Peptidase C39" evidence="2">
    <location>
        <begin position="20"/>
        <end position="139"/>
    </location>
</feature>
<keyword evidence="4" id="KW-1185">Reference proteome</keyword>
<reference evidence="3 4" key="1">
    <citation type="submission" date="2020-10" db="EMBL/GenBank/DDBJ databases">
        <title>Draft genome of Ramlibacter aquaticus LMG 30558.</title>
        <authorList>
            <person name="Props R."/>
        </authorList>
    </citation>
    <scope>NUCLEOTIDE SEQUENCE [LARGE SCALE GENOMIC DNA]</scope>
    <source>
        <strain evidence="3 4">LMG 30558</strain>
    </source>
</reference>
<sequence length="210" mass="23253">MRGIGDVHFGWFRRVPCVLQSEVAECGLACLAMISAYHGADIGISELRRRFPSSLRGLNGVQLIEIASQIGLVGRPLRAELAALQFVSTPAILHWDFQHFVVLKSAGNDRFKILDPASGEKVLSSQDISRHFTGIVFEFEPSLEFRSQAPRKRIALHDVIGRVTGLRGSLVRVFLLAMVMEVFGIAGPFLTQWLIDDALVSVDRDLVKTI</sequence>
<evidence type="ECO:0000313" key="4">
    <source>
        <dbReference type="Proteomes" id="UP000715965"/>
    </source>
</evidence>
<keyword evidence="1" id="KW-0812">Transmembrane</keyword>
<organism evidence="3 4">
    <name type="scientific">Ramlibacter aquaticus</name>
    <dbReference type="NCBI Taxonomy" id="2780094"/>
    <lineage>
        <taxon>Bacteria</taxon>
        <taxon>Pseudomonadati</taxon>
        <taxon>Pseudomonadota</taxon>
        <taxon>Betaproteobacteria</taxon>
        <taxon>Burkholderiales</taxon>
        <taxon>Comamonadaceae</taxon>
        <taxon>Ramlibacter</taxon>
    </lineage>
</organism>
<comment type="caution">
    <text evidence="3">The sequence shown here is derived from an EMBL/GenBank/DDBJ whole genome shotgun (WGS) entry which is preliminary data.</text>
</comment>
<evidence type="ECO:0000313" key="3">
    <source>
        <dbReference type="EMBL" id="MBE7941430.1"/>
    </source>
</evidence>
<dbReference type="PROSITE" id="PS50990">
    <property type="entry name" value="PEPTIDASE_C39"/>
    <property type="match status" value="1"/>
</dbReference>
<dbReference type="Pfam" id="PF03412">
    <property type="entry name" value="Peptidase_C39"/>
    <property type="match status" value="1"/>
</dbReference>
<evidence type="ECO:0000259" key="2">
    <source>
        <dbReference type="PROSITE" id="PS50990"/>
    </source>
</evidence>
<dbReference type="Gene3D" id="3.90.70.10">
    <property type="entry name" value="Cysteine proteinases"/>
    <property type="match status" value="1"/>
</dbReference>
<gene>
    <name evidence="3" type="ORF">IM725_12700</name>
</gene>
<dbReference type="RefSeq" id="WP_193780971.1">
    <property type="nucleotide sequence ID" value="NZ_JADDOJ010000050.1"/>
</dbReference>
<evidence type="ECO:0000256" key="1">
    <source>
        <dbReference type="SAM" id="Phobius"/>
    </source>
</evidence>